<gene>
    <name evidence="2" type="ORF">NP493_1488g00005</name>
</gene>
<dbReference type="Proteomes" id="UP001209878">
    <property type="component" value="Unassembled WGS sequence"/>
</dbReference>
<protein>
    <submittedName>
        <fullName evidence="2">Uncharacterized protein</fullName>
    </submittedName>
</protein>
<feature type="region of interest" description="Disordered" evidence="1">
    <location>
        <begin position="121"/>
        <end position="142"/>
    </location>
</feature>
<evidence type="ECO:0000313" key="2">
    <source>
        <dbReference type="EMBL" id="KAK2162999.1"/>
    </source>
</evidence>
<proteinExistence type="predicted"/>
<comment type="caution">
    <text evidence="2">The sequence shown here is derived from an EMBL/GenBank/DDBJ whole genome shotgun (WGS) entry which is preliminary data.</text>
</comment>
<sequence>MPGPSVRAALSRRNITGAKGEVPGDWVWRGARGPVARWSRVKGVHEGAERTGPRARGGTGISGAGEKGGGKGGWAPGTLLLPADGDHQTARQCPRQVIRGNEGGEPGNRGAGWLVRRVGAGGFEDLSPSDTNALQDANDNSF</sequence>
<accession>A0AAD9NDA6</accession>
<reference evidence="2" key="1">
    <citation type="journal article" date="2023" name="Mol. Biol. Evol.">
        <title>Third-Generation Sequencing Reveals the Adaptive Role of the Epigenome in Three Deep-Sea Polychaetes.</title>
        <authorList>
            <person name="Perez M."/>
            <person name="Aroh O."/>
            <person name="Sun Y."/>
            <person name="Lan Y."/>
            <person name="Juniper S.K."/>
            <person name="Young C.R."/>
            <person name="Angers B."/>
            <person name="Qian P.Y."/>
        </authorList>
    </citation>
    <scope>NUCLEOTIDE SEQUENCE</scope>
    <source>
        <strain evidence="2">R07B-5</strain>
    </source>
</reference>
<dbReference type="AlphaFoldDB" id="A0AAD9NDA6"/>
<feature type="compositionally biased region" description="Gly residues" evidence="1">
    <location>
        <begin position="55"/>
        <end position="75"/>
    </location>
</feature>
<feature type="region of interest" description="Disordered" evidence="1">
    <location>
        <begin position="40"/>
        <end position="91"/>
    </location>
</feature>
<organism evidence="2 3">
    <name type="scientific">Ridgeia piscesae</name>
    <name type="common">Tubeworm</name>
    <dbReference type="NCBI Taxonomy" id="27915"/>
    <lineage>
        <taxon>Eukaryota</taxon>
        <taxon>Metazoa</taxon>
        <taxon>Spiralia</taxon>
        <taxon>Lophotrochozoa</taxon>
        <taxon>Annelida</taxon>
        <taxon>Polychaeta</taxon>
        <taxon>Sedentaria</taxon>
        <taxon>Canalipalpata</taxon>
        <taxon>Sabellida</taxon>
        <taxon>Siboglinidae</taxon>
        <taxon>Ridgeia</taxon>
    </lineage>
</organism>
<dbReference type="EMBL" id="JAODUO010001487">
    <property type="protein sequence ID" value="KAK2162999.1"/>
    <property type="molecule type" value="Genomic_DNA"/>
</dbReference>
<feature type="compositionally biased region" description="Polar residues" evidence="1">
    <location>
        <begin position="128"/>
        <end position="142"/>
    </location>
</feature>
<keyword evidence="3" id="KW-1185">Reference proteome</keyword>
<feature type="compositionally biased region" description="Basic and acidic residues" evidence="1">
    <location>
        <begin position="43"/>
        <end position="52"/>
    </location>
</feature>
<evidence type="ECO:0000256" key="1">
    <source>
        <dbReference type="SAM" id="MobiDB-lite"/>
    </source>
</evidence>
<evidence type="ECO:0000313" key="3">
    <source>
        <dbReference type="Proteomes" id="UP001209878"/>
    </source>
</evidence>
<name>A0AAD9NDA6_RIDPI</name>